<organism evidence="1 2">
    <name type="scientific">Paracoccus pantotrophus</name>
    <name type="common">Thiosphaera pantotropha</name>
    <dbReference type="NCBI Taxonomy" id="82367"/>
    <lineage>
        <taxon>Bacteria</taxon>
        <taxon>Pseudomonadati</taxon>
        <taxon>Pseudomonadota</taxon>
        <taxon>Alphaproteobacteria</taxon>
        <taxon>Rhodobacterales</taxon>
        <taxon>Paracoccaceae</taxon>
        <taxon>Paracoccus</taxon>
    </lineage>
</organism>
<name>A0A7H9BV78_PARPN</name>
<reference evidence="1 2" key="1">
    <citation type="submission" date="2020-07" db="EMBL/GenBank/DDBJ databases">
        <title>The complete genome of Paracoccus pantotrophus ACCC 10489.</title>
        <authorList>
            <person name="Si Y."/>
        </authorList>
    </citation>
    <scope>NUCLEOTIDE SEQUENCE [LARGE SCALE GENOMIC DNA]</scope>
    <source>
        <strain evidence="1 2">ACCC10489</strain>
    </source>
</reference>
<dbReference type="AlphaFoldDB" id="A0A7H9BV78"/>
<gene>
    <name evidence="1" type="ORF">HYQ43_10770</name>
</gene>
<dbReference type="EMBL" id="CP058690">
    <property type="protein sequence ID" value="QLH14775.1"/>
    <property type="molecule type" value="Genomic_DNA"/>
</dbReference>
<sequence>MIHRSDRQGNLSLACPSLRAQPAWKRSCCSMRGLLPNVQVKGKDLNTRQEPEKISHNFQCPARAVRLGKVISRFAEQRICQPGRKTASGEIASKV</sequence>
<dbReference type="Proteomes" id="UP000509322">
    <property type="component" value="Chromosome 2"/>
</dbReference>
<protein>
    <submittedName>
        <fullName evidence="1">Uncharacterized protein</fullName>
    </submittedName>
</protein>
<evidence type="ECO:0000313" key="1">
    <source>
        <dbReference type="EMBL" id="QLH14775.1"/>
    </source>
</evidence>
<evidence type="ECO:0000313" key="2">
    <source>
        <dbReference type="Proteomes" id="UP000509322"/>
    </source>
</evidence>
<dbReference type="RefSeq" id="WP_143091258.1">
    <property type="nucleotide sequence ID" value="NZ_CP038203.1"/>
</dbReference>
<proteinExistence type="predicted"/>
<accession>A0A7H9BV78</accession>